<proteinExistence type="predicted"/>
<dbReference type="EMBL" id="BARS01013417">
    <property type="protein sequence ID" value="GAF96569.1"/>
    <property type="molecule type" value="Genomic_DNA"/>
</dbReference>
<evidence type="ECO:0000313" key="1">
    <source>
        <dbReference type="EMBL" id="GAF96569.1"/>
    </source>
</evidence>
<dbReference type="GO" id="GO:0016810">
    <property type="term" value="F:hydrolase activity, acting on carbon-nitrogen (but not peptide) bonds"/>
    <property type="evidence" value="ECO:0007669"/>
    <property type="project" value="InterPro"/>
</dbReference>
<sequence>RDVSTVIIDGRFVMSDGVIPGFDPAEAQRRAQAQFDRLIGLYPERTWKHPPVGDIFSSSYPVTRPAS</sequence>
<feature type="non-terminal residue" evidence="1">
    <location>
        <position position="1"/>
    </location>
</feature>
<gene>
    <name evidence="1" type="ORF">S01H1_23312</name>
</gene>
<comment type="caution">
    <text evidence="1">The sequence shown here is derived from an EMBL/GenBank/DDBJ whole genome shotgun (WGS) entry which is preliminary data.</text>
</comment>
<evidence type="ECO:0008006" key="2">
    <source>
        <dbReference type="Google" id="ProtNLM"/>
    </source>
</evidence>
<dbReference type="Gene3D" id="2.30.40.10">
    <property type="entry name" value="Urease, subunit C, domain 1"/>
    <property type="match status" value="1"/>
</dbReference>
<dbReference type="SUPFAM" id="SSF51338">
    <property type="entry name" value="Composite domain of metallo-dependent hydrolases"/>
    <property type="match status" value="1"/>
</dbReference>
<organism evidence="1">
    <name type="scientific">marine sediment metagenome</name>
    <dbReference type="NCBI Taxonomy" id="412755"/>
    <lineage>
        <taxon>unclassified sequences</taxon>
        <taxon>metagenomes</taxon>
        <taxon>ecological metagenomes</taxon>
    </lineage>
</organism>
<reference evidence="1" key="1">
    <citation type="journal article" date="2014" name="Front. Microbiol.">
        <title>High frequency of phylogenetically diverse reductive dehalogenase-homologous genes in deep subseafloor sedimentary metagenomes.</title>
        <authorList>
            <person name="Kawai M."/>
            <person name="Futagami T."/>
            <person name="Toyoda A."/>
            <person name="Takaki Y."/>
            <person name="Nishi S."/>
            <person name="Hori S."/>
            <person name="Arai W."/>
            <person name="Tsubouchi T."/>
            <person name="Morono Y."/>
            <person name="Uchiyama I."/>
            <person name="Ito T."/>
            <person name="Fujiyama A."/>
            <person name="Inagaki F."/>
            <person name="Takami H."/>
        </authorList>
    </citation>
    <scope>NUCLEOTIDE SEQUENCE</scope>
    <source>
        <strain evidence="1">Expedition CK06-06</strain>
    </source>
</reference>
<dbReference type="AlphaFoldDB" id="X0TTM4"/>
<accession>X0TTM4</accession>
<protein>
    <recommendedName>
        <fullName evidence="2">Amidohydrolase-related domain-containing protein</fullName>
    </recommendedName>
</protein>
<name>X0TTM4_9ZZZZ</name>
<dbReference type="InterPro" id="IPR011059">
    <property type="entry name" value="Metal-dep_hydrolase_composite"/>
</dbReference>